<dbReference type="Proteomes" id="UP001176941">
    <property type="component" value="Chromosome 5"/>
</dbReference>
<accession>A0ABN8ZSC8</accession>
<organism evidence="1 2">
    <name type="scientific">Rangifer tarandus platyrhynchus</name>
    <name type="common">Svalbard reindeer</name>
    <dbReference type="NCBI Taxonomy" id="3082113"/>
    <lineage>
        <taxon>Eukaryota</taxon>
        <taxon>Metazoa</taxon>
        <taxon>Chordata</taxon>
        <taxon>Craniata</taxon>
        <taxon>Vertebrata</taxon>
        <taxon>Euteleostomi</taxon>
        <taxon>Mammalia</taxon>
        <taxon>Eutheria</taxon>
        <taxon>Laurasiatheria</taxon>
        <taxon>Artiodactyla</taxon>
        <taxon>Ruminantia</taxon>
        <taxon>Pecora</taxon>
        <taxon>Cervidae</taxon>
        <taxon>Odocoileinae</taxon>
        <taxon>Rangifer</taxon>
    </lineage>
</organism>
<reference evidence="1" key="1">
    <citation type="submission" date="2023-04" db="EMBL/GenBank/DDBJ databases">
        <authorList>
            <consortium name="ELIXIR-Norway"/>
        </authorList>
    </citation>
    <scope>NUCLEOTIDE SEQUENCE [LARGE SCALE GENOMIC DNA]</scope>
</reference>
<keyword evidence="2" id="KW-1185">Reference proteome</keyword>
<name>A0ABN8ZSC8_RANTA</name>
<proteinExistence type="predicted"/>
<evidence type="ECO:0000313" key="1">
    <source>
        <dbReference type="EMBL" id="CAI9175851.1"/>
    </source>
</evidence>
<protein>
    <submittedName>
        <fullName evidence="1">Uncharacterized protein</fullName>
    </submittedName>
</protein>
<sequence>MCFQTSGLFYASFSGLSIPFPFASVIFSQILLSLAPYSYYPIAPPNRKLLEISHVVNFLPYMFSHEFIKIFSQSFSLGVWSCSLGKLQNSMMAAKHNSMMFVLIFLLT</sequence>
<evidence type="ECO:0000313" key="2">
    <source>
        <dbReference type="Proteomes" id="UP001176941"/>
    </source>
</evidence>
<dbReference type="EMBL" id="OX459941">
    <property type="protein sequence ID" value="CAI9175851.1"/>
    <property type="molecule type" value="Genomic_DNA"/>
</dbReference>
<gene>
    <name evidence="1" type="ORF">MRATA1EN1_LOCUS24813</name>
</gene>